<dbReference type="Pfam" id="PF01398">
    <property type="entry name" value="JAB"/>
    <property type="match status" value="1"/>
</dbReference>
<dbReference type="Pfam" id="PF00855">
    <property type="entry name" value="PWWP"/>
    <property type="match status" value="1"/>
</dbReference>
<name>A0A024G8G9_9STRA</name>
<evidence type="ECO:0000259" key="3">
    <source>
        <dbReference type="PROSITE" id="PS50812"/>
    </source>
</evidence>
<proteinExistence type="predicted"/>
<dbReference type="OrthoDB" id="118550at2759"/>
<feature type="compositionally biased region" description="Basic and acidic residues" evidence="1">
    <location>
        <begin position="1020"/>
        <end position="1039"/>
    </location>
</feature>
<feature type="compositionally biased region" description="Basic and acidic residues" evidence="1">
    <location>
        <begin position="696"/>
        <end position="722"/>
    </location>
</feature>
<dbReference type="SMART" id="SM00232">
    <property type="entry name" value="JAB_MPN"/>
    <property type="match status" value="1"/>
</dbReference>
<feature type="compositionally biased region" description="Basic and acidic residues" evidence="1">
    <location>
        <begin position="237"/>
        <end position="250"/>
    </location>
</feature>
<feature type="region of interest" description="Disordered" evidence="1">
    <location>
        <begin position="237"/>
        <end position="261"/>
    </location>
</feature>
<feature type="region of interest" description="Disordered" evidence="1">
    <location>
        <begin position="1"/>
        <end position="59"/>
    </location>
</feature>
<dbReference type="Gene3D" id="2.30.30.140">
    <property type="match status" value="1"/>
</dbReference>
<evidence type="ECO:0000256" key="1">
    <source>
        <dbReference type="SAM" id="MobiDB-lite"/>
    </source>
</evidence>
<dbReference type="GO" id="GO:0008237">
    <property type="term" value="F:metallopeptidase activity"/>
    <property type="evidence" value="ECO:0007669"/>
    <property type="project" value="InterPro"/>
</dbReference>
<feature type="region of interest" description="Disordered" evidence="1">
    <location>
        <begin position="658"/>
        <end position="723"/>
    </location>
</feature>
<keyword evidence="5" id="KW-1185">Reference proteome</keyword>
<accession>A0A024G8G9</accession>
<dbReference type="InterPro" id="IPR037518">
    <property type="entry name" value="MPN"/>
</dbReference>
<sequence>MQEVKSDSAIPNVSRVSMPFLPSASSNKENKHSEQSTPAVKPIHSKNQHEVDTESHKNSALHHAIQANKMTSSATSSTIQQKLNDFDVVWAKMKGYPWWPALFFWTKQALEKAGFRSCFSSAFDFIRISKTTYSDSSIPKECLVLFLDKFNFSVLSFLPGRTIRPFTATYDSTLKQCMKDLKMKRFVSKRRLFFIALKKAEILVHSSKMELDEDWNAIEELNLSECLMDSSIQVKTEDKPEKATKKEVQPKRIKRKRDASNTPIKQENVAIEVCPDATVNFASSETQLDAEMKCAEKKIEAEAVFVSEATAFRPDIAPLSTIWTIDNVQSFHTNSQDVVWDSKVYIETCKQSPAEIEESVPATKNSRNGREDGRACRKNAFKLQQLRQALRSGDLNPHTMVQCTAYADTSGDRDVEESPFRIVVHPDVVFICDLHAHLATCEIIGFLAGRWVEKTKTLYIQAAFPCRSLTVDGDDGATDVEMDPESELLVRNIITQVKLEVVGWYHSHPTFAPDPSVRDIENQTSYQHLFQRGCQLPGPSQCLSPTASAKASKSTWTCVEPFVGLIVGTYDPKRSNPVSLFRYFHTRADDCTSTCTTSQSICLPYEFVPSIPVHCKVLAEENRQRLLQATMYPSVYRNLFPFRQLQLVPLIQLNDESSRTRKSTANRTLKQTKRSESKRARLNKRPPKRNLLLPDSKQDAGKRPKESLKRPLQQSKKEKVESETTVIVILRDRDTASSVVNDDSQLVSKDLGDGHADQILNGVKQSKPNCLKTSIQSHERSKCDLNSKPSLTEPSSELAVQKSDGSATSELDAEATKNACELLDERKKSPSEILVSANNTRKSDSVIDPGMNEKMRHDLSRTNCGNNLKQITGTQMDGLAKNMKIANISGRRRNRKASRPIKRVIDHVAPSISKPSEPHFVVFDESLYQKVSDIIHVDANAVCRPQKVSLSGSYRSTDFQIEAAVVKDESLQRTGKPISDSQAVATIEAPLVPVPSSELHLPLQHNPSREAGNHPSISPADRKSSTDCTHERDRIDGRRPQRRSSAKYGSKLGRLHDKRHQHLHSLRTRYGESIQNCVEQVVALIDYYCKFGRRTELHQIWKSRVTKIEKLEISLMENVKKLNLPVDLRVAFVKVGCHRVSVGIVGCT</sequence>
<feature type="domain" description="MPN" evidence="2">
    <location>
        <begin position="422"/>
        <end position="562"/>
    </location>
</feature>
<organism evidence="4 5">
    <name type="scientific">Albugo candida</name>
    <dbReference type="NCBI Taxonomy" id="65357"/>
    <lineage>
        <taxon>Eukaryota</taxon>
        <taxon>Sar</taxon>
        <taxon>Stramenopiles</taxon>
        <taxon>Oomycota</taxon>
        <taxon>Peronosporomycetes</taxon>
        <taxon>Albuginales</taxon>
        <taxon>Albuginaceae</taxon>
        <taxon>Albugo</taxon>
    </lineage>
</organism>
<feature type="domain" description="PWWP" evidence="3">
    <location>
        <begin position="87"/>
        <end position="101"/>
    </location>
</feature>
<dbReference type="EMBL" id="CAIX01000040">
    <property type="protein sequence ID" value="CCI42840.1"/>
    <property type="molecule type" value="Genomic_DNA"/>
</dbReference>
<feature type="region of interest" description="Disordered" evidence="1">
    <location>
        <begin position="998"/>
        <end position="1054"/>
    </location>
</feature>
<dbReference type="STRING" id="65357.A0A024G8G9"/>
<comment type="caution">
    <text evidence="4">The sequence shown here is derived from an EMBL/GenBank/DDBJ whole genome shotgun (WGS) entry which is preliminary data.</text>
</comment>
<evidence type="ECO:0000313" key="4">
    <source>
        <dbReference type="EMBL" id="CCI42840.1"/>
    </source>
</evidence>
<dbReference type="Proteomes" id="UP000053237">
    <property type="component" value="Unassembled WGS sequence"/>
</dbReference>
<dbReference type="PANTHER" id="PTHR10410">
    <property type="entry name" value="EUKARYOTIC TRANSLATION INITIATION FACTOR 3 -RELATED"/>
    <property type="match status" value="1"/>
</dbReference>
<dbReference type="CDD" id="cd05162">
    <property type="entry name" value="PWWP"/>
    <property type="match status" value="1"/>
</dbReference>
<evidence type="ECO:0000259" key="2">
    <source>
        <dbReference type="PROSITE" id="PS50249"/>
    </source>
</evidence>
<reference evidence="4 5" key="1">
    <citation type="submission" date="2012-05" db="EMBL/GenBank/DDBJ databases">
        <title>Recombination and specialization in a pathogen metapopulation.</title>
        <authorList>
            <person name="Gardiner A."/>
            <person name="Kemen E."/>
            <person name="Schultz-Larsen T."/>
            <person name="MacLean D."/>
            <person name="Van Oosterhout C."/>
            <person name="Jones J.D.G."/>
        </authorList>
    </citation>
    <scope>NUCLEOTIDE SEQUENCE [LARGE SCALE GENOMIC DNA]</scope>
    <source>
        <strain evidence="4 5">Ac Nc2</strain>
    </source>
</reference>
<feature type="region of interest" description="Disordered" evidence="1">
    <location>
        <begin position="771"/>
        <end position="812"/>
    </location>
</feature>
<dbReference type="SUPFAM" id="SSF102712">
    <property type="entry name" value="JAB1/MPN domain"/>
    <property type="match status" value="1"/>
</dbReference>
<evidence type="ECO:0008006" key="6">
    <source>
        <dbReference type="Google" id="ProtNLM"/>
    </source>
</evidence>
<dbReference type="InterPro" id="IPR000313">
    <property type="entry name" value="PWWP_dom"/>
</dbReference>
<gene>
    <name evidence="4" type="ORF">BN9_036240</name>
</gene>
<dbReference type="AlphaFoldDB" id="A0A024G8G9"/>
<dbReference type="PROSITE" id="PS50249">
    <property type="entry name" value="MPN"/>
    <property type="match status" value="1"/>
</dbReference>
<protein>
    <recommendedName>
        <fullName evidence="6">MPN domain-containing protein</fullName>
    </recommendedName>
</protein>
<evidence type="ECO:0000313" key="5">
    <source>
        <dbReference type="Proteomes" id="UP000053237"/>
    </source>
</evidence>
<dbReference type="PROSITE" id="PS50812">
    <property type="entry name" value="PWWP"/>
    <property type="match status" value="1"/>
</dbReference>
<dbReference type="SUPFAM" id="SSF63748">
    <property type="entry name" value="Tudor/PWWP/MBT"/>
    <property type="match status" value="1"/>
</dbReference>
<feature type="compositionally biased region" description="Basic and acidic residues" evidence="1">
    <location>
        <begin position="47"/>
        <end position="57"/>
    </location>
</feature>
<dbReference type="Gene3D" id="3.40.140.10">
    <property type="entry name" value="Cytidine Deaminase, domain 2"/>
    <property type="match status" value="1"/>
</dbReference>
<dbReference type="InParanoid" id="A0A024G8G9"/>
<dbReference type="InterPro" id="IPR000555">
    <property type="entry name" value="JAMM/MPN+_dom"/>
</dbReference>
<dbReference type="InterPro" id="IPR050242">
    <property type="entry name" value="JAMM_MPN+_peptidase_M67A"/>
</dbReference>